<sequence>MPDGPKLTALEKLNALRSGEVNLITYLESICDLIEEKEPSIHAFVDGTYDRARILSDAEALLARFPDRERRPSLFGLALGVKDLIRVDGIPTRCGSKLPPELFDGKEADCVTRLIDAGAIVMGKTITPEFGTRAPVPTCNPYNLAHTSGGSSAGSAAGVASGFFPVAFGTQTVGSIIRPSAYCGVVGFKPSLPRIPMSGVIPFAPICDHAGVICHDISILPEIASVFLDDWQLVDPPKIESLTIGIFEGPYMEMASENERAFFQSAARHIESLGVALKQSRQWENIGDLNLLHRRMAFAGIARSHADWYREYGNVYSPQAIKVIEIGRAVPDEEYGALCAATIDNRTAIEQVMDDLEIDCWMTPATPDHAPHGHQSTGEASMNMIWTNTGMPVITIPYVFDQLGLPHGLQLVGRLGQDEALVEIAKLIAGMFPSIDGKEM</sequence>
<dbReference type="SUPFAM" id="SSF75304">
    <property type="entry name" value="Amidase signature (AS) enzymes"/>
    <property type="match status" value="1"/>
</dbReference>
<proteinExistence type="predicted"/>
<dbReference type="KEGG" id="puo:RZN69_05275"/>
<reference evidence="2 3" key="1">
    <citation type="submission" date="2023-10" db="EMBL/GenBank/DDBJ databases">
        <title>Rubellicoccus peritrichatus gen. nov., sp. nov., isolated from an algae of coral reef tank.</title>
        <authorList>
            <person name="Luo J."/>
        </authorList>
    </citation>
    <scope>NUCLEOTIDE SEQUENCE [LARGE SCALE GENOMIC DNA]</scope>
    <source>
        <strain evidence="2 3">CR14</strain>
    </source>
</reference>
<dbReference type="Gene3D" id="3.90.1300.10">
    <property type="entry name" value="Amidase signature (AS) domain"/>
    <property type="match status" value="1"/>
</dbReference>
<dbReference type="InterPro" id="IPR000120">
    <property type="entry name" value="Amidase"/>
</dbReference>
<dbReference type="Pfam" id="PF01425">
    <property type="entry name" value="Amidase"/>
    <property type="match status" value="1"/>
</dbReference>
<dbReference type="RefSeq" id="WP_317835014.1">
    <property type="nucleotide sequence ID" value="NZ_CP136920.1"/>
</dbReference>
<organism evidence="2 3">
    <name type="scientific">Rubellicoccus peritrichatus</name>
    <dbReference type="NCBI Taxonomy" id="3080537"/>
    <lineage>
        <taxon>Bacteria</taxon>
        <taxon>Pseudomonadati</taxon>
        <taxon>Verrucomicrobiota</taxon>
        <taxon>Opitutia</taxon>
        <taxon>Puniceicoccales</taxon>
        <taxon>Cerasicoccaceae</taxon>
        <taxon>Rubellicoccus</taxon>
    </lineage>
</organism>
<keyword evidence="3" id="KW-1185">Reference proteome</keyword>
<dbReference type="GO" id="GO:0003824">
    <property type="term" value="F:catalytic activity"/>
    <property type="evidence" value="ECO:0007669"/>
    <property type="project" value="InterPro"/>
</dbReference>
<evidence type="ECO:0000259" key="1">
    <source>
        <dbReference type="Pfam" id="PF01425"/>
    </source>
</evidence>
<gene>
    <name evidence="2" type="ORF">RZN69_05275</name>
</gene>
<evidence type="ECO:0000313" key="3">
    <source>
        <dbReference type="Proteomes" id="UP001304300"/>
    </source>
</evidence>
<dbReference type="PANTHER" id="PTHR11895:SF67">
    <property type="entry name" value="AMIDASE DOMAIN-CONTAINING PROTEIN"/>
    <property type="match status" value="1"/>
</dbReference>
<dbReference type="InterPro" id="IPR023631">
    <property type="entry name" value="Amidase_dom"/>
</dbReference>
<protein>
    <submittedName>
        <fullName evidence="2">Amidase</fullName>
    </submittedName>
</protein>
<dbReference type="PANTHER" id="PTHR11895">
    <property type="entry name" value="TRANSAMIDASE"/>
    <property type="match status" value="1"/>
</dbReference>
<dbReference type="AlphaFoldDB" id="A0AAQ3LBZ0"/>
<dbReference type="EMBL" id="CP136920">
    <property type="protein sequence ID" value="WOO42492.1"/>
    <property type="molecule type" value="Genomic_DNA"/>
</dbReference>
<evidence type="ECO:0000313" key="2">
    <source>
        <dbReference type="EMBL" id="WOO42492.1"/>
    </source>
</evidence>
<accession>A0AAQ3LBZ0</accession>
<feature type="domain" description="Amidase" evidence="1">
    <location>
        <begin position="27"/>
        <end position="421"/>
    </location>
</feature>
<name>A0AAQ3LBZ0_9BACT</name>
<dbReference type="InterPro" id="IPR036928">
    <property type="entry name" value="AS_sf"/>
</dbReference>
<dbReference type="Proteomes" id="UP001304300">
    <property type="component" value="Chromosome"/>
</dbReference>